<evidence type="ECO:0000313" key="2">
    <source>
        <dbReference type="Proteomes" id="UP000076502"/>
    </source>
</evidence>
<keyword evidence="2" id="KW-1185">Reference proteome</keyword>
<gene>
    <name evidence="1" type="ORF">WN55_10081</name>
</gene>
<reference evidence="1 2" key="1">
    <citation type="submission" date="2015-07" db="EMBL/GenBank/DDBJ databases">
        <title>The genome of Dufourea novaeangliae.</title>
        <authorList>
            <person name="Pan H."/>
            <person name="Kapheim K."/>
        </authorList>
    </citation>
    <scope>NUCLEOTIDE SEQUENCE [LARGE SCALE GENOMIC DNA]</scope>
    <source>
        <strain evidence="1">0120121106</strain>
        <tissue evidence="1">Whole body</tissue>
    </source>
</reference>
<dbReference type="EMBL" id="KQ434836">
    <property type="protein sequence ID" value="KZC07935.1"/>
    <property type="molecule type" value="Genomic_DNA"/>
</dbReference>
<accession>A0A154P7L8</accession>
<dbReference type="Proteomes" id="UP000076502">
    <property type="component" value="Unassembled WGS sequence"/>
</dbReference>
<proteinExistence type="predicted"/>
<evidence type="ECO:0000313" key="1">
    <source>
        <dbReference type="EMBL" id="KZC07935.1"/>
    </source>
</evidence>
<organism evidence="1 2">
    <name type="scientific">Dufourea novaeangliae</name>
    <name type="common">Sweat bee</name>
    <dbReference type="NCBI Taxonomy" id="178035"/>
    <lineage>
        <taxon>Eukaryota</taxon>
        <taxon>Metazoa</taxon>
        <taxon>Ecdysozoa</taxon>
        <taxon>Arthropoda</taxon>
        <taxon>Hexapoda</taxon>
        <taxon>Insecta</taxon>
        <taxon>Pterygota</taxon>
        <taxon>Neoptera</taxon>
        <taxon>Endopterygota</taxon>
        <taxon>Hymenoptera</taxon>
        <taxon>Apocrita</taxon>
        <taxon>Aculeata</taxon>
        <taxon>Apoidea</taxon>
        <taxon>Anthophila</taxon>
        <taxon>Halictidae</taxon>
        <taxon>Rophitinae</taxon>
        <taxon>Dufourea</taxon>
    </lineage>
</organism>
<protein>
    <submittedName>
        <fullName evidence="1">Uncharacterized protein</fullName>
    </submittedName>
</protein>
<dbReference type="AlphaFoldDB" id="A0A154P7L8"/>
<name>A0A154P7L8_DUFNO</name>
<sequence length="58" mass="7202">MKEENKSYGVTYYTWLIDNYYDTYLIRNENRINLWTNRIIYSYSKGVLNKKKNLKRGR</sequence>